<dbReference type="SUPFAM" id="SSF81271">
    <property type="entry name" value="TGS-like"/>
    <property type="match status" value="1"/>
</dbReference>
<dbReference type="FunFam" id="3.40.50.300:FF:001436">
    <property type="entry name" value="Developmentally-regulated GTP-binding protein"/>
    <property type="match status" value="1"/>
</dbReference>
<keyword evidence="1" id="KW-0547">Nucleotide-binding</keyword>
<evidence type="ECO:0000313" key="7">
    <source>
        <dbReference type="Proteomes" id="UP000076580"/>
    </source>
</evidence>
<dbReference type="InterPro" id="IPR027417">
    <property type="entry name" value="P-loop_NTPase"/>
</dbReference>
<dbReference type="InterPro" id="IPR004095">
    <property type="entry name" value="TGS"/>
</dbReference>
<dbReference type="InterPro" id="IPR005225">
    <property type="entry name" value="Small_GTP-bd"/>
</dbReference>
<evidence type="ECO:0000256" key="2">
    <source>
        <dbReference type="ARBA" id="ARBA00023134"/>
    </source>
</evidence>
<sequence length="461" mass="50438">MSTTVEKVCCPDTRPRRCRHERERVEADNGDSADQSNRGGGAYHEEAETTPLPFGRRFFRDRVSNSEGGSQMAKTQKNKATSYHLGQLKAKLAKLKRELLTPSSGGGGGGAGFDVARTGVASIGFIGFPSVGKSTLMSRLTGQHSEAAAYEFTTLTSVPGQLIYNGLGASPGAPLQVIDLPGIIEGAKDGRGRGRQVIAVAKTCHLIFIVLDVNKPLTDKRVIESELEGFGIRINKEPPNITFKKKDKGGLNITNTVPLTHIDNDEIKAVMSEYRINSADITIRCDATVDDLIDILEAKSRSYIPVVYCLNKIDSISIEELDLLYRIPNAVPISSEHGWNIDELMECMWDKLSLKRVYTKPKGKQPDYSSPVVLRATRCTVEDFCNAIHRTIVEQFKTAIVYGKSVKHQPQRVGLGHELEDEDVGEYLRKPSASAERVGEAVQPAGTAARTRVLAAIGTWT</sequence>
<dbReference type="GO" id="GO:1903833">
    <property type="term" value="P:positive regulation of cellular response to amino acid starvation"/>
    <property type="evidence" value="ECO:0007669"/>
    <property type="project" value="EnsemblFungi"/>
</dbReference>
<proteinExistence type="predicted"/>
<feature type="domain" description="OBG-type G" evidence="4">
    <location>
        <begin position="121"/>
        <end position="353"/>
    </location>
</feature>
<evidence type="ECO:0000256" key="3">
    <source>
        <dbReference type="SAM" id="MobiDB-lite"/>
    </source>
</evidence>
<dbReference type="InterPro" id="IPR031662">
    <property type="entry name" value="GTP-binding_2"/>
</dbReference>
<dbReference type="Pfam" id="PF02824">
    <property type="entry name" value="TGS"/>
    <property type="match status" value="1"/>
</dbReference>
<dbReference type="InterPro" id="IPR031167">
    <property type="entry name" value="G_OBG"/>
</dbReference>
<feature type="region of interest" description="Disordered" evidence="3">
    <location>
        <begin position="21"/>
        <end position="57"/>
    </location>
</feature>
<dbReference type="NCBIfam" id="TIGR00231">
    <property type="entry name" value="small_GTP"/>
    <property type="match status" value="1"/>
</dbReference>
<reference evidence="6 7" key="1">
    <citation type="journal article" date="2016" name="Sci. Rep.">
        <title>Insights into Adaptations to a Near-Obligate Nematode Endoparasitic Lifestyle from the Finished Genome of Drechmeria coniospora.</title>
        <authorList>
            <person name="Zhang L."/>
            <person name="Zhou Z."/>
            <person name="Guo Q."/>
            <person name="Fokkens L."/>
            <person name="Miskei M."/>
            <person name="Pocsi I."/>
            <person name="Zhang W."/>
            <person name="Chen M."/>
            <person name="Wang L."/>
            <person name="Sun Y."/>
            <person name="Donzelli B.G."/>
            <person name="Gibson D.M."/>
            <person name="Nelson D.R."/>
            <person name="Luo J.G."/>
            <person name="Rep M."/>
            <person name="Liu H."/>
            <person name="Yang S."/>
            <person name="Wang J."/>
            <person name="Krasnoff S.B."/>
            <person name="Xu Y."/>
            <person name="Molnar I."/>
            <person name="Lin M."/>
        </authorList>
    </citation>
    <scope>NUCLEOTIDE SEQUENCE [LARGE SCALE GENOMIC DNA]</scope>
    <source>
        <strain evidence="6 7">ARSEF 6962</strain>
    </source>
</reference>
<dbReference type="CDD" id="cd17230">
    <property type="entry name" value="TGS_DRG1"/>
    <property type="match status" value="1"/>
</dbReference>
<keyword evidence="7" id="KW-1185">Reference proteome</keyword>
<dbReference type="InterPro" id="IPR006073">
    <property type="entry name" value="GTP-bd"/>
</dbReference>
<dbReference type="Gene3D" id="6.10.140.1070">
    <property type="match status" value="2"/>
</dbReference>
<evidence type="ECO:0000259" key="4">
    <source>
        <dbReference type="PROSITE" id="PS51710"/>
    </source>
</evidence>
<dbReference type="EMBL" id="LAYC01000001">
    <property type="protein sequence ID" value="KYK60107.1"/>
    <property type="molecule type" value="Genomic_DNA"/>
</dbReference>
<dbReference type="PROSITE" id="PS00905">
    <property type="entry name" value="GTP1_OBG"/>
    <property type="match status" value="1"/>
</dbReference>
<dbReference type="InterPro" id="IPR012675">
    <property type="entry name" value="Beta-grasp_dom_sf"/>
</dbReference>
<dbReference type="InParanoid" id="A0A151GSN0"/>
<evidence type="ECO:0000259" key="5">
    <source>
        <dbReference type="PROSITE" id="PS51880"/>
    </source>
</evidence>
<dbReference type="InterPro" id="IPR012676">
    <property type="entry name" value="TGS-like"/>
</dbReference>
<keyword evidence="2" id="KW-0342">GTP-binding</keyword>
<dbReference type="GO" id="GO:0005777">
    <property type="term" value="C:peroxisome"/>
    <property type="evidence" value="ECO:0007669"/>
    <property type="project" value="EnsemblFungi"/>
</dbReference>
<dbReference type="PRINTS" id="PR00326">
    <property type="entry name" value="GTP1OBG"/>
</dbReference>
<dbReference type="InterPro" id="IPR006074">
    <property type="entry name" value="GTP1-OBG_CS"/>
</dbReference>
<dbReference type="FunFam" id="3.10.20.30:FF:000003">
    <property type="entry name" value="Developmentally-regulated GTP-binding protein 1"/>
    <property type="match status" value="1"/>
</dbReference>
<dbReference type="PROSITE" id="PS51710">
    <property type="entry name" value="G_OBG"/>
    <property type="match status" value="1"/>
</dbReference>
<organism evidence="6 7">
    <name type="scientific">Drechmeria coniospora</name>
    <name type="common">Nematophagous fungus</name>
    <name type="synonym">Meria coniospora</name>
    <dbReference type="NCBI Taxonomy" id="98403"/>
    <lineage>
        <taxon>Eukaryota</taxon>
        <taxon>Fungi</taxon>
        <taxon>Dikarya</taxon>
        <taxon>Ascomycota</taxon>
        <taxon>Pezizomycotina</taxon>
        <taxon>Sordariomycetes</taxon>
        <taxon>Hypocreomycetidae</taxon>
        <taxon>Hypocreales</taxon>
        <taxon>Ophiocordycipitaceae</taxon>
        <taxon>Drechmeria</taxon>
    </lineage>
</organism>
<dbReference type="InterPro" id="IPR045001">
    <property type="entry name" value="DRG"/>
</dbReference>
<protein>
    <submittedName>
        <fullName evidence="6">Developmentally regulated GTP-binding protein 1</fullName>
    </submittedName>
</protein>
<dbReference type="GeneID" id="63713884"/>
<dbReference type="RefSeq" id="XP_040659459.1">
    <property type="nucleotide sequence ID" value="XM_040798576.1"/>
</dbReference>
<dbReference type="Pfam" id="PF01926">
    <property type="entry name" value="MMR_HSR1"/>
    <property type="match status" value="1"/>
</dbReference>
<evidence type="ECO:0000256" key="1">
    <source>
        <dbReference type="ARBA" id="ARBA00022741"/>
    </source>
</evidence>
<gene>
    <name evidence="6" type="ORF">DCS_01241</name>
</gene>
<dbReference type="PANTHER" id="PTHR43127">
    <property type="entry name" value="DEVELOPMENTALLY-REGULATED GTP-BINDING PROTEIN 2"/>
    <property type="match status" value="1"/>
</dbReference>
<dbReference type="PROSITE" id="PS51880">
    <property type="entry name" value="TGS"/>
    <property type="match status" value="1"/>
</dbReference>
<dbReference type="SUPFAM" id="SSF52540">
    <property type="entry name" value="P-loop containing nucleoside triphosphate hydrolases"/>
    <property type="match status" value="1"/>
</dbReference>
<name>A0A151GSN0_DRECN</name>
<accession>A0A151GSN0</accession>
<evidence type="ECO:0000313" key="6">
    <source>
        <dbReference type="EMBL" id="KYK60107.1"/>
    </source>
</evidence>
<dbReference type="GO" id="GO:0002181">
    <property type="term" value="P:cytoplasmic translation"/>
    <property type="evidence" value="ECO:0007669"/>
    <property type="project" value="EnsemblFungi"/>
</dbReference>
<dbReference type="Pfam" id="PF16897">
    <property type="entry name" value="MMR_HSR1_Xtn"/>
    <property type="match status" value="1"/>
</dbReference>
<dbReference type="STRING" id="98403.A0A151GSN0"/>
<dbReference type="FunCoup" id="A0A151GSN0">
    <property type="interactions" value="1171"/>
</dbReference>
<feature type="domain" description="TGS" evidence="5">
    <location>
        <begin position="353"/>
        <end position="429"/>
    </location>
</feature>
<dbReference type="AlphaFoldDB" id="A0A151GSN0"/>
<comment type="caution">
    <text evidence="6">The sequence shown here is derived from an EMBL/GenBank/DDBJ whole genome shotgun (WGS) entry which is preliminary data.</text>
</comment>
<dbReference type="GO" id="GO:0005525">
    <property type="term" value="F:GTP binding"/>
    <property type="evidence" value="ECO:0007669"/>
    <property type="project" value="UniProtKB-KW"/>
</dbReference>
<dbReference type="CDD" id="cd01896">
    <property type="entry name" value="DRG"/>
    <property type="match status" value="1"/>
</dbReference>
<dbReference type="Gene3D" id="3.10.20.30">
    <property type="match status" value="1"/>
</dbReference>
<dbReference type="GO" id="GO:0003924">
    <property type="term" value="F:GTPase activity"/>
    <property type="evidence" value="ECO:0007669"/>
    <property type="project" value="InterPro"/>
</dbReference>
<dbReference type="Proteomes" id="UP000076580">
    <property type="component" value="Chromosome 01"/>
</dbReference>